<keyword evidence="1" id="KW-1133">Transmembrane helix</keyword>
<dbReference type="GO" id="GO:0022904">
    <property type="term" value="P:respiratory electron transport chain"/>
    <property type="evidence" value="ECO:0007669"/>
    <property type="project" value="InterPro"/>
</dbReference>
<dbReference type="InterPro" id="IPR027387">
    <property type="entry name" value="Cytb/b6-like_sf"/>
</dbReference>
<dbReference type="EMBL" id="CP008796">
    <property type="protein sequence ID" value="AIH04300.1"/>
    <property type="molecule type" value="Genomic_DNA"/>
</dbReference>
<dbReference type="SUPFAM" id="SSF81342">
    <property type="entry name" value="Transmembrane di-heme cytochromes"/>
    <property type="match status" value="1"/>
</dbReference>
<feature type="transmembrane region" description="Helical" evidence="1">
    <location>
        <begin position="12"/>
        <end position="39"/>
    </location>
</feature>
<dbReference type="KEGG" id="tcm:HL41_05815"/>
<keyword evidence="4" id="KW-1185">Reference proteome</keyword>
<keyword evidence="1" id="KW-0812">Transmembrane</keyword>
<feature type="transmembrane region" description="Helical" evidence="1">
    <location>
        <begin position="93"/>
        <end position="116"/>
    </location>
</feature>
<proteinExistence type="predicted"/>
<organism evidence="3 4">
    <name type="scientific">Thermodesulfobacterium commune DSM 2178</name>
    <dbReference type="NCBI Taxonomy" id="289377"/>
    <lineage>
        <taxon>Bacteria</taxon>
        <taxon>Pseudomonadati</taxon>
        <taxon>Thermodesulfobacteriota</taxon>
        <taxon>Thermodesulfobacteria</taxon>
        <taxon>Thermodesulfobacteriales</taxon>
        <taxon>Thermodesulfobacteriaceae</taxon>
        <taxon>Thermodesulfobacterium</taxon>
    </lineage>
</organism>
<dbReference type="Pfam" id="PF00033">
    <property type="entry name" value="Cytochrome_B"/>
    <property type="match status" value="1"/>
</dbReference>
<feature type="transmembrane region" description="Helical" evidence="1">
    <location>
        <begin position="59"/>
        <end position="81"/>
    </location>
</feature>
<dbReference type="Proteomes" id="UP000028481">
    <property type="component" value="Chromosome"/>
</dbReference>
<dbReference type="InterPro" id="IPR005797">
    <property type="entry name" value="Cyt_b/b6_N"/>
</dbReference>
<gene>
    <name evidence="3" type="ORF">HL41_05815</name>
</gene>
<dbReference type="GO" id="GO:0016491">
    <property type="term" value="F:oxidoreductase activity"/>
    <property type="evidence" value="ECO:0007669"/>
    <property type="project" value="InterPro"/>
</dbReference>
<feature type="domain" description="Cytochrome b/b6 N-terminal region profile" evidence="2">
    <location>
        <begin position="1"/>
        <end position="216"/>
    </location>
</feature>
<protein>
    <recommendedName>
        <fullName evidence="2">Cytochrome b/b6 N-terminal region profile domain-containing protein</fullName>
    </recommendedName>
</protein>
<dbReference type="PaxDb" id="289377-HL41_05815"/>
<sequence length="286" mass="33005">MRFFSFSTSSKINLFIANLCLISLIISILSGMVVSYHYFYTEPLYSVIRLESSVPFGRFFRSLHYFSSQLALISTFFHLIDSLYKGWHHKKNFVAWLFLVLSFIVLIFITFTGYVIRFDEVGKLAGTIAENLCLSIPYVGEVLRDLLFPISKGGLYRVYLAHIYGSFLLAIGLFVWHASIKRVLSLKYAPYLYLNLILPLIFYVPLESEKGKTIVTGPWFFWGAQGLLKFLPPLGVLFLLFLAVVWLVLLGFKPARKFSLWIVGALIWWLLVYVIFSLIIYRDAHT</sequence>
<reference evidence="3 4" key="1">
    <citation type="journal article" date="2015" name="Genome Announc.">
        <title>Genome Sequence of a Sulfate-Reducing Thermophilic Bacterium, Thermodesulfobacterium commune DSM 2178T (Phylum Thermodesulfobacteria).</title>
        <authorList>
            <person name="Bhatnagar S."/>
            <person name="Badger J.H."/>
            <person name="Madupu R."/>
            <person name="Khouri H.M."/>
            <person name="O'Connor E.M."/>
            <person name="Robb F.T."/>
            <person name="Ward N.L."/>
            <person name="Eisen J.A."/>
        </authorList>
    </citation>
    <scope>NUCLEOTIDE SEQUENCE [LARGE SCALE GENOMIC DNA]</scope>
    <source>
        <strain evidence="3 4">DSM 2178</strain>
    </source>
</reference>
<evidence type="ECO:0000256" key="1">
    <source>
        <dbReference type="SAM" id="Phobius"/>
    </source>
</evidence>
<name>A0A075WTI3_9BACT</name>
<dbReference type="RefSeq" id="WP_038060199.1">
    <property type="nucleotide sequence ID" value="NZ_CP008796.1"/>
</dbReference>
<feature type="transmembrane region" description="Helical" evidence="1">
    <location>
        <begin position="156"/>
        <end position="176"/>
    </location>
</feature>
<dbReference type="PANTHER" id="PTHR19271:SF16">
    <property type="entry name" value="CYTOCHROME B"/>
    <property type="match status" value="1"/>
</dbReference>
<dbReference type="OrthoDB" id="5430247at2"/>
<feature type="transmembrane region" description="Helical" evidence="1">
    <location>
        <begin position="258"/>
        <end position="281"/>
    </location>
</feature>
<dbReference type="GO" id="GO:0009055">
    <property type="term" value="F:electron transfer activity"/>
    <property type="evidence" value="ECO:0007669"/>
    <property type="project" value="InterPro"/>
</dbReference>
<feature type="transmembrane region" description="Helical" evidence="1">
    <location>
        <begin position="188"/>
        <end position="206"/>
    </location>
</feature>
<dbReference type="eggNOG" id="COG1290">
    <property type="taxonomic scope" value="Bacteria"/>
</dbReference>
<dbReference type="PROSITE" id="PS51002">
    <property type="entry name" value="CYTB_NTER"/>
    <property type="match status" value="1"/>
</dbReference>
<keyword evidence="1" id="KW-0472">Membrane</keyword>
<dbReference type="Gene3D" id="1.20.810.10">
    <property type="entry name" value="Cytochrome Bc1 Complex, Chain C"/>
    <property type="match status" value="1"/>
</dbReference>
<evidence type="ECO:0000259" key="2">
    <source>
        <dbReference type="PROSITE" id="PS51002"/>
    </source>
</evidence>
<dbReference type="HOGENOM" id="CLU_1000147_0_0_0"/>
<evidence type="ECO:0000313" key="4">
    <source>
        <dbReference type="Proteomes" id="UP000028481"/>
    </source>
</evidence>
<feature type="transmembrane region" description="Helical" evidence="1">
    <location>
        <begin position="226"/>
        <end position="251"/>
    </location>
</feature>
<dbReference type="AlphaFoldDB" id="A0A075WTI3"/>
<evidence type="ECO:0000313" key="3">
    <source>
        <dbReference type="EMBL" id="AIH04300.1"/>
    </source>
</evidence>
<accession>A0A075WTI3</accession>
<dbReference type="InterPro" id="IPR016174">
    <property type="entry name" value="Di-haem_cyt_TM"/>
</dbReference>
<dbReference type="GO" id="GO:0016020">
    <property type="term" value="C:membrane"/>
    <property type="evidence" value="ECO:0007669"/>
    <property type="project" value="InterPro"/>
</dbReference>
<dbReference type="STRING" id="289377.HL41_05815"/>
<dbReference type="PANTHER" id="PTHR19271">
    <property type="entry name" value="CYTOCHROME B"/>
    <property type="match status" value="1"/>
</dbReference>